<dbReference type="EMBL" id="KF125796">
    <property type="protein sequence ID" value="AIA93130.1"/>
    <property type="molecule type" value="Genomic_DNA"/>
</dbReference>
<sequence>YLRSVLPGIWSSPGIPYFISECVGGIDGGKSYYRTSPGAVQQSQALLHAQAHNQAGSDDRYCGLLGWCGFDYGSLHGAADTALHTSGVADIFRVPKPAAEFYRSQVDPRTRPVILPAFYWDFGPDSPQGPASRRSSAPTASGSRCTS</sequence>
<feature type="non-terminal residue" evidence="2">
    <location>
        <position position="147"/>
    </location>
</feature>
<evidence type="ECO:0000256" key="1">
    <source>
        <dbReference type="SAM" id="MobiDB-lite"/>
    </source>
</evidence>
<evidence type="ECO:0000313" key="2">
    <source>
        <dbReference type="EMBL" id="AIA93130.1"/>
    </source>
</evidence>
<dbReference type="SUPFAM" id="SSF51445">
    <property type="entry name" value="(Trans)glycosidases"/>
    <property type="match status" value="1"/>
</dbReference>
<reference evidence="2" key="1">
    <citation type="journal article" date="2013" name="Environ. Microbiol.">
        <title>Seasonally variable intestinal metagenomes of the red palm weevil (Rhynchophorus ferrugineus).</title>
        <authorList>
            <person name="Jia S."/>
            <person name="Zhang X."/>
            <person name="Zhang G."/>
            <person name="Yin A."/>
            <person name="Zhang S."/>
            <person name="Li F."/>
            <person name="Wang L."/>
            <person name="Zhao D."/>
            <person name="Yun Q."/>
            <person name="Tala"/>
            <person name="Wang J."/>
            <person name="Sun G."/>
            <person name="Baabdullah M."/>
            <person name="Yu X."/>
            <person name="Hu S."/>
            <person name="Al-Mssallem I.S."/>
            <person name="Yu J."/>
        </authorList>
    </citation>
    <scope>NUCLEOTIDE SEQUENCE</scope>
</reference>
<accession>A0A060CJ91</accession>
<dbReference type="Gene3D" id="3.20.20.80">
    <property type="entry name" value="Glycosidases"/>
    <property type="match status" value="1"/>
</dbReference>
<dbReference type="AlphaFoldDB" id="A0A060CJ91"/>
<organism evidence="2">
    <name type="scientific">uncultured Amycolatopsis sp</name>
    <dbReference type="NCBI Taxonomy" id="335379"/>
    <lineage>
        <taxon>Bacteria</taxon>
        <taxon>Bacillati</taxon>
        <taxon>Actinomycetota</taxon>
        <taxon>Actinomycetes</taxon>
        <taxon>Pseudonocardiales</taxon>
        <taxon>Pseudonocardiaceae</taxon>
        <taxon>Amycolatopsis</taxon>
        <taxon>environmental samples</taxon>
    </lineage>
</organism>
<proteinExistence type="predicted"/>
<feature type="non-terminal residue" evidence="2">
    <location>
        <position position="1"/>
    </location>
</feature>
<dbReference type="InterPro" id="IPR017853">
    <property type="entry name" value="GH"/>
</dbReference>
<protein>
    <submittedName>
        <fullName evidence="2">CAZy families GH2 protein</fullName>
    </submittedName>
</protein>
<name>A0A060CJ91_9PSEU</name>
<feature type="compositionally biased region" description="Low complexity" evidence="1">
    <location>
        <begin position="129"/>
        <end position="147"/>
    </location>
</feature>
<feature type="region of interest" description="Disordered" evidence="1">
    <location>
        <begin position="125"/>
        <end position="147"/>
    </location>
</feature>